<keyword evidence="1" id="KW-0732">Signal</keyword>
<dbReference type="Gene3D" id="2.40.160.20">
    <property type="match status" value="1"/>
</dbReference>
<evidence type="ECO:0000256" key="1">
    <source>
        <dbReference type="SAM" id="SignalP"/>
    </source>
</evidence>
<dbReference type="EMBL" id="JBGORX010000001">
    <property type="protein sequence ID" value="MFJ1267131.1"/>
    <property type="molecule type" value="Genomic_DNA"/>
</dbReference>
<gene>
    <name evidence="2" type="ORF">ACD661_01010</name>
</gene>
<evidence type="ECO:0000313" key="3">
    <source>
        <dbReference type="Proteomes" id="UP001615550"/>
    </source>
</evidence>
<dbReference type="SUPFAM" id="SSF56925">
    <property type="entry name" value="OMPA-like"/>
    <property type="match status" value="1"/>
</dbReference>
<accession>A0ABW8D5I5</accession>
<sequence>MRLGVSVLSIAAACLYSSYALAGESGISTMNCATTSYRSVLSFFGGYANINAGARVSYLGGDGTAYSYRSSKDGQSDGFLGGFLGVEHPISWYNLLVQAGLEYSYFGPVGVQGLNTVSMTSGISTVHRYRYNLVAHQFLVSAKFLTTTHGRYHPYALGGIGAAVTNMENFRVTPIQDGGMTTAPSFSENNSTRFSYSVGFGVDVDVNQYTRLGLGYRFSGLGDAALKRGKMLANNQVVPVPFALGVHNTHANQLMAQLTFVV</sequence>
<proteinExistence type="predicted"/>
<keyword evidence="3" id="KW-1185">Reference proteome</keyword>
<protein>
    <submittedName>
        <fullName evidence="2">Outer membrane protein</fullName>
    </submittedName>
</protein>
<name>A0ABW8D5I5_9GAMM</name>
<reference evidence="2 3" key="1">
    <citation type="submission" date="2024-08" db="EMBL/GenBank/DDBJ databases">
        <title>Draft Genome Sequence of Legionella lytica strain DSB2004, Isolated From a Fire Sprinkler System.</title>
        <authorList>
            <person name="Everhart A.D."/>
            <person name="Kidane D.T."/>
            <person name="Farone A.L."/>
            <person name="Farone M.B."/>
        </authorList>
    </citation>
    <scope>NUCLEOTIDE SEQUENCE [LARGE SCALE GENOMIC DNA]</scope>
    <source>
        <strain evidence="2 3">DSB2004</strain>
    </source>
</reference>
<organism evidence="2 3">
    <name type="scientific">Legionella lytica</name>
    <dbReference type="NCBI Taxonomy" id="96232"/>
    <lineage>
        <taxon>Bacteria</taxon>
        <taxon>Pseudomonadati</taxon>
        <taxon>Pseudomonadota</taxon>
        <taxon>Gammaproteobacteria</taxon>
        <taxon>Legionellales</taxon>
        <taxon>Legionellaceae</taxon>
        <taxon>Legionella</taxon>
    </lineage>
</organism>
<dbReference type="Proteomes" id="UP001615550">
    <property type="component" value="Unassembled WGS sequence"/>
</dbReference>
<feature type="signal peptide" evidence="1">
    <location>
        <begin position="1"/>
        <end position="22"/>
    </location>
</feature>
<dbReference type="InterPro" id="IPR011250">
    <property type="entry name" value="OMP/PagP_B-barrel"/>
</dbReference>
<comment type="caution">
    <text evidence="2">The sequence shown here is derived from an EMBL/GenBank/DDBJ whole genome shotgun (WGS) entry which is preliminary data.</text>
</comment>
<dbReference type="RefSeq" id="WP_400185669.1">
    <property type="nucleotide sequence ID" value="NZ_JBGORX010000001.1"/>
</dbReference>
<feature type="chain" id="PRO_5046127540" evidence="1">
    <location>
        <begin position="23"/>
        <end position="262"/>
    </location>
</feature>
<evidence type="ECO:0000313" key="2">
    <source>
        <dbReference type="EMBL" id="MFJ1267131.1"/>
    </source>
</evidence>